<evidence type="ECO:0000259" key="8">
    <source>
        <dbReference type="PROSITE" id="PS50928"/>
    </source>
</evidence>
<evidence type="ECO:0000256" key="2">
    <source>
        <dbReference type="ARBA" id="ARBA00022448"/>
    </source>
</evidence>
<evidence type="ECO:0000256" key="5">
    <source>
        <dbReference type="ARBA" id="ARBA00022989"/>
    </source>
</evidence>
<reference evidence="9 10" key="1">
    <citation type="submission" date="2018-05" db="EMBL/GenBank/DDBJ databases">
        <title>Genomic Encyclopedia of Type Strains, Phase III (KMG-III): the genomes of soil and plant-associated and newly described type strains.</title>
        <authorList>
            <person name="Whitman W."/>
        </authorList>
    </citation>
    <scope>NUCLEOTIDE SEQUENCE [LARGE SCALE GENOMIC DNA]</scope>
    <source>
        <strain evidence="9 10">CECT 5696</strain>
    </source>
</reference>
<feature type="transmembrane region" description="Helical" evidence="7">
    <location>
        <begin position="316"/>
        <end position="338"/>
    </location>
</feature>
<keyword evidence="4 7" id="KW-0812">Transmembrane</keyword>
<dbReference type="Pfam" id="PF00528">
    <property type="entry name" value="BPD_transp_1"/>
    <property type="match status" value="1"/>
</dbReference>
<feature type="transmembrane region" description="Helical" evidence="7">
    <location>
        <begin position="63"/>
        <end position="89"/>
    </location>
</feature>
<organism evidence="9 10">
    <name type="scientific">Paenibacillus cellulosilyticus</name>
    <dbReference type="NCBI Taxonomy" id="375489"/>
    <lineage>
        <taxon>Bacteria</taxon>
        <taxon>Bacillati</taxon>
        <taxon>Bacillota</taxon>
        <taxon>Bacilli</taxon>
        <taxon>Bacillales</taxon>
        <taxon>Paenibacillaceae</taxon>
        <taxon>Paenibacillus</taxon>
    </lineage>
</organism>
<dbReference type="InterPro" id="IPR050809">
    <property type="entry name" value="UgpAE/MalFG_permease"/>
</dbReference>
<evidence type="ECO:0000256" key="7">
    <source>
        <dbReference type="RuleBase" id="RU363032"/>
    </source>
</evidence>
<dbReference type="InterPro" id="IPR000515">
    <property type="entry name" value="MetI-like"/>
</dbReference>
<feature type="transmembrane region" description="Helical" evidence="7">
    <location>
        <begin position="219"/>
        <end position="237"/>
    </location>
</feature>
<evidence type="ECO:0000313" key="9">
    <source>
        <dbReference type="EMBL" id="PWW01120.1"/>
    </source>
</evidence>
<proteinExistence type="inferred from homology"/>
<evidence type="ECO:0000256" key="4">
    <source>
        <dbReference type="ARBA" id="ARBA00022692"/>
    </source>
</evidence>
<keyword evidence="5 7" id="KW-1133">Transmembrane helix</keyword>
<dbReference type="PANTHER" id="PTHR43227">
    <property type="entry name" value="BLL4140 PROTEIN"/>
    <property type="match status" value="1"/>
</dbReference>
<dbReference type="CDD" id="cd06261">
    <property type="entry name" value="TM_PBP2"/>
    <property type="match status" value="1"/>
</dbReference>
<feature type="transmembrane region" description="Helical" evidence="7">
    <location>
        <begin position="168"/>
        <end position="192"/>
    </location>
</feature>
<name>A0A2V2YUS6_9BACL</name>
<keyword evidence="6 7" id="KW-0472">Membrane</keyword>
<keyword evidence="10" id="KW-1185">Reference proteome</keyword>
<evidence type="ECO:0000256" key="6">
    <source>
        <dbReference type="ARBA" id="ARBA00023136"/>
    </source>
</evidence>
<dbReference type="SUPFAM" id="SSF161098">
    <property type="entry name" value="MetI-like"/>
    <property type="match status" value="1"/>
</dbReference>
<keyword evidence="2 7" id="KW-0813">Transport</keyword>
<dbReference type="InterPro" id="IPR035906">
    <property type="entry name" value="MetI-like_sf"/>
</dbReference>
<keyword evidence="3" id="KW-1003">Cell membrane</keyword>
<dbReference type="Gene3D" id="1.10.3720.10">
    <property type="entry name" value="MetI-like"/>
    <property type="match status" value="1"/>
</dbReference>
<evidence type="ECO:0000313" key="10">
    <source>
        <dbReference type="Proteomes" id="UP000246635"/>
    </source>
</evidence>
<accession>A0A2V2YUS6</accession>
<dbReference type="GO" id="GO:0005886">
    <property type="term" value="C:plasma membrane"/>
    <property type="evidence" value="ECO:0007669"/>
    <property type="project" value="UniProtKB-SubCell"/>
</dbReference>
<feature type="transmembrane region" description="Helical" evidence="7">
    <location>
        <begin position="121"/>
        <end position="147"/>
    </location>
</feature>
<sequence length="350" mass="39356">MVMMLISRHIEMKALLVALHYTSGCTHNWEEGETKIATLNLQKGIPRTKKTTWKKETKKNWPLYLLCLPAIVLVIIFSYAPMVGVVIAFQDYKPWLGMLHSNWIGLDNFARIFQYEESKQAIVNTLVIAVIKIVVGIVVPVIMAILLNEIRFMGLKRGIQTLVYLPHFLSWVTIAGIMIDILSLDGGINALLHRVFGMEPIYFLGDPAYFRATVIISDLWKNFGFSMIVYLATIVSIDPSYYEAAEIDGATRFQQTRFVTLPSMMPMIIVISTLALGGILDAGFDQIFNLYNPLVYSTGDIIDTYVYRSSLLSGQYGFGTAVGLFKSGISLILIVISYRIAYKVAGYKIF</sequence>
<evidence type="ECO:0000256" key="1">
    <source>
        <dbReference type="ARBA" id="ARBA00004651"/>
    </source>
</evidence>
<dbReference type="GO" id="GO:0055085">
    <property type="term" value="P:transmembrane transport"/>
    <property type="evidence" value="ECO:0007669"/>
    <property type="project" value="InterPro"/>
</dbReference>
<feature type="transmembrane region" description="Helical" evidence="7">
    <location>
        <begin position="258"/>
        <end position="280"/>
    </location>
</feature>
<comment type="similarity">
    <text evidence="7">Belongs to the binding-protein-dependent transport system permease family.</text>
</comment>
<evidence type="ECO:0000256" key="3">
    <source>
        <dbReference type="ARBA" id="ARBA00022475"/>
    </source>
</evidence>
<dbReference type="PROSITE" id="PS50928">
    <property type="entry name" value="ABC_TM1"/>
    <property type="match status" value="1"/>
</dbReference>
<comment type="subcellular location">
    <subcellularLocation>
        <location evidence="1 7">Cell membrane</location>
        <topology evidence="1 7">Multi-pass membrane protein</topology>
    </subcellularLocation>
</comment>
<dbReference type="AlphaFoldDB" id="A0A2V2YUS6"/>
<dbReference type="Proteomes" id="UP000246635">
    <property type="component" value="Unassembled WGS sequence"/>
</dbReference>
<gene>
    <name evidence="9" type="ORF">DFQ01_1109</name>
</gene>
<dbReference type="EMBL" id="QGTQ01000010">
    <property type="protein sequence ID" value="PWW01120.1"/>
    <property type="molecule type" value="Genomic_DNA"/>
</dbReference>
<dbReference type="PANTHER" id="PTHR43227:SF11">
    <property type="entry name" value="BLL4140 PROTEIN"/>
    <property type="match status" value="1"/>
</dbReference>
<feature type="domain" description="ABC transmembrane type-1" evidence="8">
    <location>
        <begin position="122"/>
        <end position="337"/>
    </location>
</feature>
<protein>
    <submittedName>
        <fullName evidence="9">Putative aldouronate transport system permease protein</fullName>
    </submittedName>
</protein>
<comment type="caution">
    <text evidence="9">The sequence shown here is derived from an EMBL/GenBank/DDBJ whole genome shotgun (WGS) entry which is preliminary data.</text>
</comment>